<name>D0P0G5_PHYIT</name>
<proteinExistence type="predicted"/>
<dbReference type="GeneID" id="9467062"/>
<organism evidence="2 3">
    <name type="scientific">Phytophthora infestans (strain T30-4)</name>
    <name type="common">Potato late blight agent</name>
    <dbReference type="NCBI Taxonomy" id="403677"/>
    <lineage>
        <taxon>Eukaryota</taxon>
        <taxon>Sar</taxon>
        <taxon>Stramenopiles</taxon>
        <taxon>Oomycota</taxon>
        <taxon>Peronosporomycetes</taxon>
        <taxon>Peronosporales</taxon>
        <taxon>Peronosporaceae</taxon>
        <taxon>Phytophthora</taxon>
    </lineage>
</organism>
<evidence type="ECO:0000256" key="1">
    <source>
        <dbReference type="SAM" id="MobiDB-lite"/>
    </source>
</evidence>
<reference evidence="3" key="1">
    <citation type="journal article" date="2009" name="Nature">
        <title>Genome sequence and analysis of the Irish potato famine pathogen Phytophthora infestans.</title>
        <authorList>
            <consortium name="The Broad Institute Genome Sequencing Platform"/>
            <person name="Haas B.J."/>
            <person name="Kamoun S."/>
            <person name="Zody M.C."/>
            <person name="Jiang R.H."/>
            <person name="Handsaker R.E."/>
            <person name="Cano L.M."/>
            <person name="Grabherr M."/>
            <person name="Kodira C.D."/>
            <person name="Raffaele S."/>
            <person name="Torto-Alalibo T."/>
            <person name="Bozkurt T.O."/>
            <person name="Ah-Fong A.M."/>
            <person name="Alvarado L."/>
            <person name="Anderson V.L."/>
            <person name="Armstrong M.R."/>
            <person name="Avrova A."/>
            <person name="Baxter L."/>
            <person name="Beynon J."/>
            <person name="Boevink P.C."/>
            <person name="Bollmann S.R."/>
            <person name="Bos J.I."/>
            <person name="Bulone V."/>
            <person name="Cai G."/>
            <person name="Cakir C."/>
            <person name="Carrington J.C."/>
            <person name="Chawner M."/>
            <person name="Conti L."/>
            <person name="Costanzo S."/>
            <person name="Ewan R."/>
            <person name="Fahlgren N."/>
            <person name="Fischbach M.A."/>
            <person name="Fugelstad J."/>
            <person name="Gilroy E.M."/>
            <person name="Gnerre S."/>
            <person name="Green P.J."/>
            <person name="Grenville-Briggs L.J."/>
            <person name="Griffith J."/>
            <person name="Grunwald N.J."/>
            <person name="Horn K."/>
            <person name="Horner N.R."/>
            <person name="Hu C.H."/>
            <person name="Huitema E."/>
            <person name="Jeong D.H."/>
            <person name="Jones A.M."/>
            <person name="Jones J.D."/>
            <person name="Jones R.W."/>
            <person name="Karlsson E.K."/>
            <person name="Kunjeti S.G."/>
            <person name="Lamour K."/>
            <person name="Liu Z."/>
            <person name="Ma L."/>
            <person name="Maclean D."/>
            <person name="Chibucos M.C."/>
            <person name="McDonald H."/>
            <person name="McWalters J."/>
            <person name="Meijer H.J."/>
            <person name="Morgan W."/>
            <person name="Morris P.F."/>
            <person name="Munro C.A."/>
            <person name="O'Neill K."/>
            <person name="Ospina-Giraldo M."/>
            <person name="Pinzon A."/>
            <person name="Pritchard L."/>
            <person name="Ramsahoye B."/>
            <person name="Ren Q."/>
            <person name="Restrepo S."/>
            <person name="Roy S."/>
            <person name="Sadanandom A."/>
            <person name="Savidor A."/>
            <person name="Schornack S."/>
            <person name="Schwartz D.C."/>
            <person name="Schumann U.D."/>
            <person name="Schwessinger B."/>
            <person name="Seyer L."/>
            <person name="Sharpe T."/>
            <person name="Silvar C."/>
            <person name="Song J."/>
            <person name="Studholme D.J."/>
            <person name="Sykes S."/>
            <person name="Thines M."/>
            <person name="van de Vondervoort P.J."/>
            <person name="Phuntumart V."/>
            <person name="Wawra S."/>
            <person name="Weide R."/>
            <person name="Win J."/>
            <person name="Young C."/>
            <person name="Zhou S."/>
            <person name="Fry W."/>
            <person name="Meyers B.C."/>
            <person name="van West P."/>
            <person name="Ristaino J."/>
            <person name="Govers F."/>
            <person name="Birch P.R."/>
            <person name="Whisson S.C."/>
            <person name="Judelson H.S."/>
            <person name="Nusbaum C."/>
        </authorList>
    </citation>
    <scope>NUCLEOTIDE SEQUENCE [LARGE SCALE GENOMIC DNA]</scope>
    <source>
        <strain evidence="3">T30-4</strain>
    </source>
</reference>
<dbReference type="KEGG" id="pif:PITG_19631"/>
<dbReference type="EMBL" id="DS028219">
    <property type="protein sequence ID" value="EEY52927.1"/>
    <property type="molecule type" value="Genomic_DNA"/>
</dbReference>
<accession>D0P0G5</accession>
<evidence type="ECO:0000313" key="2">
    <source>
        <dbReference type="EMBL" id="EEY52927.1"/>
    </source>
</evidence>
<dbReference type="HOGENOM" id="CLU_2643352_0_0_1"/>
<keyword evidence="3" id="KW-1185">Reference proteome</keyword>
<dbReference type="RefSeq" id="XP_002896194.1">
    <property type="nucleotide sequence ID" value="XM_002896148.1"/>
</dbReference>
<sequence>MRRPAAKQRPNATSQGTRRVYPHSEHVSDGESASDAASVDGSVAQLLHGGYDACLDVVEVLCAVLDVVGSPRALETM</sequence>
<gene>
    <name evidence="2" type="ORF">PITG_19631</name>
</gene>
<dbReference type="InParanoid" id="D0P0G5"/>
<dbReference type="AlphaFoldDB" id="D0P0G5"/>
<evidence type="ECO:0000313" key="3">
    <source>
        <dbReference type="Proteomes" id="UP000006643"/>
    </source>
</evidence>
<dbReference type="VEuPathDB" id="FungiDB:PITG_19631"/>
<dbReference type="Proteomes" id="UP000006643">
    <property type="component" value="Unassembled WGS sequence"/>
</dbReference>
<protein>
    <submittedName>
        <fullName evidence="2">Uncharacterized protein</fullName>
    </submittedName>
</protein>
<feature type="region of interest" description="Disordered" evidence="1">
    <location>
        <begin position="1"/>
        <end position="38"/>
    </location>
</feature>